<accession>M0PJ73</accession>
<organism evidence="3 4">
    <name type="scientific">Halorubrum kocurii JCM 14978</name>
    <dbReference type="NCBI Taxonomy" id="1230456"/>
    <lineage>
        <taxon>Archaea</taxon>
        <taxon>Methanobacteriati</taxon>
        <taxon>Methanobacteriota</taxon>
        <taxon>Stenosarchaea group</taxon>
        <taxon>Halobacteria</taxon>
        <taxon>Halobacteriales</taxon>
        <taxon>Haloferacaceae</taxon>
        <taxon>Halorubrum</taxon>
    </lineage>
</organism>
<evidence type="ECO:0000313" key="3">
    <source>
        <dbReference type="EMBL" id="EMA70077.1"/>
    </source>
</evidence>
<dbReference type="PRINTS" id="PR00081">
    <property type="entry name" value="GDHRDH"/>
</dbReference>
<dbReference type="STRING" id="1230456.C468_01040"/>
<dbReference type="Gene3D" id="3.40.50.720">
    <property type="entry name" value="NAD(P)-binding Rossmann-like Domain"/>
    <property type="match status" value="1"/>
</dbReference>
<dbReference type="InterPro" id="IPR020904">
    <property type="entry name" value="Sc_DH/Rdtase_CS"/>
</dbReference>
<dbReference type="GO" id="GO:0016491">
    <property type="term" value="F:oxidoreductase activity"/>
    <property type="evidence" value="ECO:0007669"/>
    <property type="project" value="UniProtKB-KW"/>
</dbReference>
<dbReference type="PRINTS" id="PR00080">
    <property type="entry name" value="SDRFAMILY"/>
</dbReference>
<dbReference type="Pfam" id="PF13561">
    <property type="entry name" value="adh_short_C2"/>
    <property type="match status" value="1"/>
</dbReference>
<dbReference type="PANTHER" id="PTHR24321:SF8">
    <property type="entry name" value="ESTRADIOL 17-BETA-DEHYDROGENASE 8-RELATED"/>
    <property type="match status" value="1"/>
</dbReference>
<evidence type="ECO:0000256" key="1">
    <source>
        <dbReference type="ARBA" id="ARBA00006484"/>
    </source>
</evidence>
<comment type="caution">
    <text evidence="3">The sequence shown here is derived from an EMBL/GenBank/DDBJ whole genome shotgun (WGS) entry which is preliminary data.</text>
</comment>
<keyword evidence="2" id="KW-0560">Oxidoreductase</keyword>
<dbReference type="PATRIC" id="fig|1230456.3.peg.193"/>
<evidence type="ECO:0000256" key="2">
    <source>
        <dbReference type="ARBA" id="ARBA00023002"/>
    </source>
</evidence>
<sequence length="228" mass="24187">MAERFASGGADVVIADVKGADEAAAELSTAALGVQTDVTDRDDVERLATETIDRFGSIDVLVNNAAIYGPLVPKRDRRYDEIPVDEWRDVIDVNTTGMFICCKELVPHMEAQGHGSVVNISSAVMYGGSTGYPHYVTSKGAVPSLTRAIAAEAGENGVRVNAVAPGLVTTAASQQLDQEYLDAIADQQCLPRNGTPEEIVDTVEFLASEKSSFIAGSVLHPDGGLTYR</sequence>
<dbReference type="EMBL" id="AOJH01000006">
    <property type="protein sequence ID" value="EMA70077.1"/>
    <property type="molecule type" value="Genomic_DNA"/>
</dbReference>
<dbReference type="CDD" id="cd05233">
    <property type="entry name" value="SDR_c"/>
    <property type="match status" value="1"/>
</dbReference>
<dbReference type="InterPro" id="IPR036291">
    <property type="entry name" value="NAD(P)-bd_dom_sf"/>
</dbReference>
<reference evidence="3 4" key="1">
    <citation type="journal article" date="2014" name="PLoS Genet.">
        <title>Phylogenetically driven sequencing of extremely halophilic archaea reveals strategies for static and dynamic osmo-response.</title>
        <authorList>
            <person name="Becker E.A."/>
            <person name="Seitzer P.M."/>
            <person name="Tritt A."/>
            <person name="Larsen D."/>
            <person name="Krusor M."/>
            <person name="Yao A.I."/>
            <person name="Wu D."/>
            <person name="Madern D."/>
            <person name="Eisen J.A."/>
            <person name="Darling A.E."/>
            <person name="Facciotti M.T."/>
        </authorList>
    </citation>
    <scope>NUCLEOTIDE SEQUENCE [LARGE SCALE GENOMIC DNA]</scope>
    <source>
        <strain evidence="3 4">JCM 14978</strain>
    </source>
</reference>
<dbReference type="PROSITE" id="PS00061">
    <property type="entry name" value="ADH_SHORT"/>
    <property type="match status" value="1"/>
</dbReference>
<dbReference type="InterPro" id="IPR002347">
    <property type="entry name" value="SDR_fam"/>
</dbReference>
<proteinExistence type="inferred from homology"/>
<evidence type="ECO:0000313" key="4">
    <source>
        <dbReference type="Proteomes" id="UP000011546"/>
    </source>
</evidence>
<dbReference type="PANTHER" id="PTHR24321">
    <property type="entry name" value="DEHYDROGENASES, SHORT CHAIN"/>
    <property type="match status" value="1"/>
</dbReference>
<gene>
    <name evidence="3" type="ORF">C468_01040</name>
</gene>
<comment type="similarity">
    <text evidence="1">Belongs to the short-chain dehydrogenases/reductases (SDR) family.</text>
</comment>
<dbReference type="SUPFAM" id="SSF51735">
    <property type="entry name" value="NAD(P)-binding Rossmann-fold domains"/>
    <property type="match status" value="1"/>
</dbReference>
<dbReference type="AlphaFoldDB" id="M0PJ73"/>
<name>M0PJ73_9EURY</name>
<dbReference type="Proteomes" id="UP000011546">
    <property type="component" value="Unassembled WGS sequence"/>
</dbReference>
<dbReference type="FunFam" id="3.40.50.720:FF:000084">
    <property type="entry name" value="Short-chain dehydrogenase reductase"/>
    <property type="match status" value="1"/>
</dbReference>
<protein>
    <submittedName>
        <fullName evidence="3">3-oxoacyl-ACP reductase</fullName>
    </submittedName>
</protein>
<keyword evidence="4" id="KW-1185">Reference proteome</keyword>